<feature type="compositionally biased region" description="Polar residues" evidence="1">
    <location>
        <begin position="250"/>
        <end position="268"/>
    </location>
</feature>
<accession>A0A163DG79</accession>
<evidence type="ECO:0000313" key="3">
    <source>
        <dbReference type="Proteomes" id="UP000076837"/>
    </source>
</evidence>
<name>A0A163DG79_DIDRA</name>
<keyword evidence="3" id="KW-1185">Reference proteome</keyword>
<dbReference type="EMBL" id="JYNV01000200">
    <property type="protein sequence ID" value="KZM23134.1"/>
    <property type="molecule type" value="Genomic_DNA"/>
</dbReference>
<organism evidence="2 3">
    <name type="scientific">Didymella rabiei</name>
    <name type="common">Chickpea ascochyta blight fungus</name>
    <name type="synonym">Mycosphaerella rabiei</name>
    <dbReference type="NCBI Taxonomy" id="5454"/>
    <lineage>
        <taxon>Eukaryota</taxon>
        <taxon>Fungi</taxon>
        <taxon>Dikarya</taxon>
        <taxon>Ascomycota</taxon>
        <taxon>Pezizomycotina</taxon>
        <taxon>Dothideomycetes</taxon>
        <taxon>Pleosporomycetidae</taxon>
        <taxon>Pleosporales</taxon>
        <taxon>Pleosporineae</taxon>
        <taxon>Didymellaceae</taxon>
        <taxon>Ascochyta</taxon>
    </lineage>
</organism>
<feature type="region of interest" description="Disordered" evidence="1">
    <location>
        <begin position="249"/>
        <end position="276"/>
    </location>
</feature>
<proteinExistence type="predicted"/>
<dbReference type="AlphaFoldDB" id="A0A163DG79"/>
<gene>
    <name evidence="2" type="ORF">ST47_g5788</name>
</gene>
<protein>
    <submittedName>
        <fullName evidence="2">Uncharacterized protein</fullName>
    </submittedName>
</protein>
<sequence>MLIRKPRVRFQWQSKKGKRDDAGKAQREPVRTIHVGNPETTLFEGIGEASLFARKRVPSVDELGTILRSNLSTSLAAARASSVKHSATYPPSTPTGNVVAQPHERDDDPPASFLELAPMYRPVDDHLVPTDSRGIMDDEGNGDDGPPASLLATTAIYRPVNDRLEPAAQDLTTAVSIAESCAIEDDDDPPASLLVENRESLMNYIKSAPRSGTEPLQPSKCHLTLLQKVVGLFAGRRQCSFISEDRPEIVSNQSKVQKPSSPTATNLPSAPLSRRIVSDPNLPLRKSIPRRNLPLSPPILVTHHPYRPLQENLDEPFIAPAKEHDYTGDYSVAQDVFNPAEIHQGFASPTSPVSATLAIRRQNSAAMLLDRDATAWGK</sequence>
<dbReference type="OrthoDB" id="3795052at2759"/>
<reference evidence="2 3" key="1">
    <citation type="journal article" date="2016" name="Sci. Rep.">
        <title>Draft genome sequencing and secretome analysis of fungal phytopathogen Ascochyta rabiei provides insight into the necrotrophic effector repertoire.</title>
        <authorList>
            <person name="Verma S."/>
            <person name="Gazara R.K."/>
            <person name="Nizam S."/>
            <person name="Parween S."/>
            <person name="Chattopadhyay D."/>
            <person name="Verma P.K."/>
        </authorList>
    </citation>
    <scope>NUCLEOTIDE SEQUENCE [LARGE SCALE GENOMIC DNA]</scope>
    <source>
        <strain evidence="2 3">ArDII</strain>
    </source>
</reference>
<dbReference type="Proteomes" id="UP000076837">
    <property type="component" value="Unassembled WGS sequence"/>
</dbReference>
<comment type="caution">
    <text evidence="2">The sequence shown here is derived from an EMBL/GenBank/DDBJ whole genome shotgun (WGS) entry which is preliminary data.</text>
</comment>
<feature type="region of interest" description="Disordered" evidence="1">
    <location>
        <begin position="85"/>
        <end position="106"/>
    </location>
</feature>
<evidence type="ECO:0000313" key="2">
    <source>
        <dbReference type="EMBL" id="KZM23134.1"/>
    </source>
</evidence>
<evidence type="ECO:0000256" key="1">
    <source>
        <dbReference type="SAM" id="MobiDB-lite"/>
    </source>
</evidence>